<dbReference type="PATRIC" id="fig|1095733.3.peg.1398"/>
<sequence length="134" mass="15493">MGGRGASSGRSNKGKLYGTEYKTVHKMGNIKFVTQNEQGSQKAPMETMTKGRVYALIDKNKNAPKSIIYFDKENKRNKQIDLDHVHRGISPHAHHGYNHDEFEKSKKRATNLTPKEKKLVERVKKEWYNHIKKT</sequence>
<comment type="caution">
    <text evidence="2">The sequence shown here is derived from an EMBL/GenBank/DDBJ whole genome shotgun (WGS) entry which is preliminary data.</text>
</comment>
<dbReference type="AlphaFoldDB" id="I2NHL0"/>
<name>I2NHL0_STRPA</name>
<reference evidence="2 3" key="1">
    <citation type="submission" date="2012-04" db="EMBL/GenBank/DDBJ databases">
        <authorList>
            <person name="Harkins D.M."/>
            <person name="Madupu R."/>
            <person name="Durkin A.S."/>
            <person name="Torralba M."/>
            <person name="Methe B."/>
            <person name="Sutton G.G."/>
            <person name="Nelson K.E."/>
        </authorList>
    </citation>
    <scope>NUCLEOTIDE SEQUENCE [LARGE SCALE GENOMIC DNA]</scope>
    <source>
        <strain evidence="2 3">F0449</strain>
    </source>
</reference>
<organism evidence="2 3">
    <name type="scientific">Streptococcus parasanguinis F0449</name>
    <dbReference type="NCBI Taxonomy" id="1095733"/>
    <lineage>
        <taxon>Bacteria</taxon>
        <taxon>Bacillati</taxon>
        <taxon>Bacillota</taxon>
        <taxon>Bacilli</taxon>
        <taxon>Lactobacillales</taxon>
        <taxon>Streptococcaceae</taxon>
        <taxon>Streptococcus</taxon>
    </lineage>
</organism>
<feature type="region of interest" description="Disordered" evidence="1">
    <location>
        <begin position="88"/>
        <end position="116"/>
    </location>
</feature>
<accession>I2NHL0</accession>
<dbReference type="EMBL" id="AJMV01000101">
    <property type="protein sequence ID" value="EIG25321.1"/>
    <property type="molecule type" value="Genomic_DNA"/>
</dbReference>
<dbReference type="Proteomes" id="UP000003357">
    <property type="component" value="Unassembled WGS sequence"/>
</dbReference>
<protein>
    <submittedName>
        <fullName evidence="2">Uncharacterized protein</fullName>
    </submittedName>
</protein>
<dbReference type="RefSeq" id="WP_003017679.1">
    <property type="nucleotide sequence ID" value="NZ_AJMV01000101.1"/>
</dbReference>
<evidence type="ECO:0000313" key="3">
    <source>
        <dbReference type="Proteomes" id="UP000003357"/>
    </source>
</evidence>
<evidence type="ECO:0000256" key="1">
    <source>
        <dbReference type="SAM" id="MobiDB-lite"/>
    </source>
</evidence>
<proteinExistence type="predicted"/>
<evidence type="ECO:0000313" key="2">
    <source>
        <dbReference type="EMBL" id="EIG25321.1"/>
    </source>
</evidence>
<gene>
    <name evidence="2" type="ORF">HMPREF9971_0067</name>
</gene>